<dbReference type="GO" id="GO:0009451">
    <property type="term" value="P:RNA modification"/>
    <property type="evidence" value="ECO:0007669"/>
    <property type="project" value="InterPro"/>
</dbReference>
<dbReference type="Gene3D" id="1.25.40.10">
    <property type="entry name" value="Tetratricopeptide repeat domain"/>
    <property type="match status" value="4"/>
</dbReference>
<keyword evidence="1" id="KW-0677">Repeat</keyword>
<keyword evidence="5" id="KW-1185">Reference proteome</keyword>
<dbReference type="GO" id="GO:0003723">
    <property type="term" value="F:RNA binding"/>
    <property type="evidence" value="ECO:0007669"/>
    <property type="project" value="InterPro"/>
</dbReference>
<feature type="transmembrane region" description="Helical" evidence="3">
    <location>
        <begin position="228"/>
        <end position="250"/>
    </location>
</feature>
<dbReference type="InterPro" id="IPR046960">
    <property type="entry name" value="PPR_At4g14850-like_plant"/>
</dbReference>
<dbReference type="InterPro" id="IPR002885">
    <property type="entry name" value="PPR_rpt"/>
</dbReference>
<name>A0AAD7QGV5_QUISA</name>
<dbReference type="FunFam" id="1.25.40.10:FF:000158">
    <property type="entry name" value="pentatricopeptide repeat-containing protein At2g33680"/>
    <property type="match status" value="1"/>
</dbReference>
<accession>A0AAD7QGV5</accession>
<evidence type="ECO:0000313" key="5">
    <source>
        <dbReference type="Proteomes" id="UP001163823"/>
    </source>
</evidence>
<dbReference type="InterPro" id="IPR046848">
    <property type="entry name" value="E_motif"/>
</dbReference>
<dbReference type="EMBL" id="JARAOO010000001">
    <property type="protein sequence ID" value="KAJ7981229.1"/>
    <property type="molecule type" value="Genomic_DNA"/>
</dbReference>
<dbReference type="PANTHER" id="PTHR47926">
    <property type="entry name" value="PENTATRICOPEPTIDE REPEAT-CONTAINING PROTEIN"/>
    <property type="match status" value="1"/>
</dbReference>
<feature type="repeat" description="PPR" evidence="2">
    <location>
        <begin position="293"/>
        <end position="327"/>
    </location>
</feature>
<evidence type="ECO:0000256" key="3">
    <source>
        <dbReference type="SAM" id="Phobius"/>
    </source>
</evidence>
<proteinExistence type="predicted"/>
<dbReference type="AlphaFoldDB" id="A0AAD7QGV5"/>
<dbReference type="PROSITE" id="PS51375">
    <property type="entry name" value="PPR"/>
    <property type="match status" value="4"/>
</dbReference>
<protein>
    <submittedName>
        <fullName evidence="4">Pentatricopeptide repeat</fullName>
    </submittedName>
</protein>
<dbReference type="FunFam" id="1.25.40.10:FF:000073">
    <property type="entry name" value="Pentatricopeptide repeat-containing protein chloroplastic"/>
    <property type="match status" value="1"/>
</dbReference>
<feature type="repeat" description="PPR" evidence="2">
    <location>
        <begin position="262"/>
        <end position="292"/>
    </location>
</feature>
<dbReference type="KEGG" id="qsa:O6P43_000517"/>
<sequence length="485" mass="53729">MSLPAKTDTATLIQLSQPPKPATLISLKNQTQSTVNPTNFYRKQWVSLKHSTKPVDRTVAWTSSIAHHSRKGKLAEAAAEFERMRLAGVEPNHITFITLLSGCADFPLEIASFGASIHGYTRKLDLDVNNVMVGTAIVDMYAKCGQVGLARSVFDQMGVKNSVSFNTMIDGYMRNGDFEDAIKLFDQMPVRSAISWTALIGGFVKKNYHEQALECFREMQLSGVKPDYVTIISVIAACANLGTFGLGLWFNRFVMKEDFRDNIRISNSLIDMYSRCGCIDFARQIFEKMSERTLVSWNSIIVGFAVNGHADEALKFFTLMQREGFKPDGVTFTGALTAFRAGRLEDAMNVIRNMPMKPNEVVLGSLLAACRSQADVGLAERLMNYLVELDPGVDSNYVLLANIYAAVGKWDGASKVRRTMKARGIQKTPGSSSVEIDSTIHKFVAGDKSHLDTEPIYEVLDLLSLELKLCGYVPETTTNESNEDD</sequence>
<dbReference type="GO" id="GO:0099402">
    <property type="term" value="P:plant organ development"/>
    <property type="evidence" value="ECO:0007669"/>
    <property type="project" value="UniProtKB-ARBA"/>
</dbReference>
<dbReference type="Pfam" id="PF01535">
    <property type="entry name" value="PPR"/>
    <property type="match status" value="2"/>
</dbReference>
<feature type="repeat" description="PPR" evidence="2">
    <location>
        <begin position="57"/>
        <end position="91"/>
    </location>
</feature>
<dbReference type="PANTHER" id="PTHR47926:SF510">
    <property type="entry name" value="PENTATRICOPEPTIDE REPEAT-CONTAINING PROTEIN"/>
    <property type="match status" value="1"/>
</dbReference>
<feature type="repeat" description="PPR" evidence="2">
    <location>
        <begin position="161"/>
        <end position="195"/>
    </location>
</feature>
<evidence type="ECO:0000313" key="4">
    <source>
        <dbReference type="EMBL" id="KAJ7981229.1"/>
    </source>
</evidence>
<dbReference type="NCBIfam" id="TIGR00756">
    <property type="entry name" value="PPR"/>
    <property type="match status" value="4"/>
</dbReference>
<keyword evidence="3" id="KW-1133">Transmembrane helix</keyword>
<comment type="caution">
    <text evidence="4">The sequence shown here is derived from an EMBL/GenBank/DDBJ whole genome shotgun (WGS) entry which is preliminary data.</text>
</comment>
<gene>
    <name evidence="4" type="ORF">O6P43_000517</name>
</gene>
<organism evidence="4 5">
    <name type="scientific">Quillaja saponaria</name>
    <name type="common">Soap bark tree</name>
    <dbReference type="NCBI Taxonomy" id="32244"/>
    <lineage>
        <taxon>Eukaryota</taxon>
        <taxon>Viridiplantae</taxon>
        <taxon>Streptophyta</taxon>
        <taxon>Embryophyta</taxon>
        <taxon>Tracheophyta</taxon>
        <taxon>Spermatophyta</taxon>
        <taxon>Magnoliopsida</taxon>
        <taxon>eudicotyledons</taxon>
        <taxon>Gunneridae</taxon>
        <taxon>Pentapetalae</taxon>
        <taxon>rosids</taxon>
        <taxon>fabids</taxon>
        <taxon>Fabales</taxon>
        <taxon>Quillajaceae</taxon>
        <taxon>Quillaja</taxon>
    </lineage>
</organism>
<dbReference type="FunFam" id="1.25.40.10:FF:000393">
    <property type="entry name" value="Pentatricopeptide repeat-containing protein At1g20230"/>
    <property type="match status" value="1"/>
</dbReference>
<keyword evidence="3" id="KW-0812">Transmembrane</keyword>
<evidence type="ECO:0000256" key="2">
    <source>
        <dbReference type="PROSITE-ProRule" id="PRU00708"/>
    </source>
</evidence>
<dbReference type="Pfam" id="PF20431">
    <property type="entry name" value="E_motif"/>
    <property type="match status" value="1"/>
</dbReference>
<dbReference type="Proteomes" id="UP001163823">
    <property type="component" value="Chromosome 1"/>
</dbReference>
<dbReference type="SUPFAM" id="SSF48452">
    <property type="entry name" value="TPR-like"/>
    <property type="match status" value="1"/>
</dbReference>
<keyword evidence="3" id="KW-0472">Membrane</keyword>
<dbReference type="InterPro" id="IPR011990">
    <property type="entry name" value="TPR-like_helical_dom_sf"/>
</dbReference>
<reference evidence="4 5" key="1">
    <citation type="journal article" date="2023" name="Science">
        <title>Elucidation of the pathway for biosynthesis of saponin adjuvants from the soapbark tree.</title>
        <authorList>
            <person name="Reed J."/>
            <person name="Orme A."/>
            <person name="El-Demerdash A."/>
            <person name="Owen C."/>
            <person name="Martin L.B.B."/>
            <person name="Misra R.C."/>
            <person name="Kikuchi S."/>
            <person name="Rejzek M."/>
            <person name="Martin A.C."/>
            <person name="Harkess A."/>
            <person name="Leebens-Mack J."/>
            <person name="Louveau T."/>
            <person name="Stephenson M.J."/>
            <person name="Osbourn A."/>
        </authorList>
    </citation>
    <scope>NUCLEOTIDE SEQUENCE [LARGE SCALE GENOMIC DNA]</scope>
    <source>
        <strain evidence="4">S10</strain>
    </source>
</reference>
<dbReference type="Pfam" id="PF13041">
    <property type="entry name" value="PPR_2"/>
    <property type="match status" value="4"/>
</dbReference>
<evidence type="ECO:0000256" key="1">
    <source>
        <dbReference type="ARBA" id="ARBA00022737"/>
    </source>
</evidence>